<dbReference type="Gene3D" id="1.20.1250.20">
    <property type="entry name" value="MFS general substrate transporter like domains"/>
    <property type="match status" value="1"/>
</dbReference>
<feature type="transmembrane region" description="Helical" evidence="2">
    <location>
        <begin position="181"/>
        <end position="199"/>
    </location>
</feature>
<dbReference type="InterPro" id="IPR036259">
    <property type="entry name" value="MFS_trans_sf"/>
</dbReference>
<feature type="transmembrane region" description="Helical" evidence="2">
    <location>
        <begin position="153"/>
        <end position="174"/>
    </location>
</feature>
<dbReference type="SUPFAM" id="SSF103473">
    <property type="entry name" value="MFS general substrate transporter"/>
    <property type="match status" value="1"/>
</dbReference>
<proteinExistence type="predicted"/>
<keyword evidence="2" id="KW-1133">Transmembrane helix</keyword>
<keyword evidence="2" id="KW-0812">Transmembrane</keyword>
<dbReference type="RefSeq" id="WP_163493862.1">
    <property type="nucleotide sequence ID" value="NZ_CP048711.1"/>
</dbReference>
<keyword evidence="2" id="KW-0472">Membrane</keyword>
<keyword evidence="4" id="KW-1185">Reference proteome</keyword>
<reference evidence="3 4" key="1">
    <citation type="submission" date="2020-02" db="EMBL/GenBank/DDBJ databases">
        <title>Genome sequencing for Kineobactrum sp. M2.</title>
        <authorList>
            <person name="Park S.-J."/>
        </authorList>
    </citation>
    <scope>NUCLEOTIDE SEQUENCE [LARGE SCALE GENOMIC DNA]</scope>
    <source>
        <strain evidence="3 4">M2</strain>
    </source>
</reference>
<feature type="transmembrane region" description="Helical" evidence="2">
    <location>
        <begin position="269"/>
        <end position="290"/>
    </location>
</feature>
<feature type="region of interest" description="Disordered" evidence="1">
    <location>
        <begin position="299"/>
        <end position="318"/>
    </location>
</feature>
<sequence>MAGNLLSLAADQTLWFAWWRFVTGVGAGGLISITFTVMGLTRNSDRNFGYLIMGVLTFGALGLWVMPAVLEAVGVRGLIIGFALYGLSGWWCLSRLPDSGQEHLQVNADAVDMGVDMRCFAILAMFTYFLAQGVIWAYLFLIGTNAGMTEQAVANGLMLSQFLGIAGALVAAMAGDRYGRILPLAVGVLGGALVLAAVLDAFSALVYVVTVCVYNFAWNLSHPFLLAAMASFDRHGRVVVYAVAAQMLGLAVGPALAATLLAGGDYNRVVWAGIGLFVLSYFMILVPLLSHRRQRNASLRGAATDPAPAEVSRPRRPA</sequence>
<protein>
    <submittedName>
        <fullName evidence="3">MFS transporter</fullName>
    </submittedName>
</protein>
<evidence type="ECO:0000256" key="1">
    <source>
        <dbReference type="SAM" id="MobiDB-lite"/>
    </source>
</evidence>
<dbReference type="EMBL" id="CP048711">
    <property type="protein sequence ID" value="QIB64612.1"/>
    <property type="molecule type" value="Genomic_DNA"/>
</dbReference>
<dbReference type="KEGG" id="kim:G3T16_03560"/>
<dbReference type="Proteomes" id="UP000477680">
    <property type="component" value="Chromosome"/>
</dbReference>
<evidence type="ECO:0000313" key="3">
    <source>
        <dbReference type="EMBL" id="QIB64612.1"/>
    </source>
</evidence>
<evidence type="ECO:0000313" key="4">
    <source>
        <dbReference type="Proteomes" id="UP000477680"/>
    </source>
</evidence>
<feature type="transmembrane region" description="Helical" evidence="2">
    <location>
        <begin position="120"/>
        <end position="141"/>
    </location>
</feature>
<gene>
    <name evidence="3" type="ORF">G3T16_03560</name>
</gene>
<feature type="transmembrane region" description="Helical" evidence="2">
    <location>
        <begin position="238"/>
        <end position="263"/>
    </location>
</feature>
<organism evidence="3 4">
    <name type="scientific">Kineobactrum salinum</name>
    <dbReference type="NCBI Taxonomy" id="2708301"/>
    <lineage>
        <taxon>Bacteria</taxon>
        <taxon>Pseudomonadati</taxon>
        <taxon>Pseudomonadota</taxon>
        <taxon>Gammaproteobacteria</taxon>
        <taxon>Cellvibrionales</taxon>
        <taxon>Halieaceae</taxon>
        <taxon>Kineobactrum</taxon>
    </lineage>
</organism>
<dbReference type="AlphaFoldDB" id="A0A6C0TXQ4"/>
<feature type="transmembrane region" description="Helical" evidence="2">
    <location>
        <begin position="48"/>
        <end position="67"/>
    </location>
</feature>
<name>A0A6C0TXQ4_9GAMM</name>
<evidence type="ECO:0000256" key="2">
    <source>
        <dbReference type="SAM" id="Phobius"/>
    </source>
</evidence>
<feature type="transmembrane region" description="Helical" evidence="2">
    <location>
        <begin position="205"/>
        <end position="226"/>
    </location>
</feature>
<feature type="transmembrane region" description="Helical" evidence="2">
    <location>
        <begin position="73"/>
        <end position="93"/>
    </location>
</feature>
<accession>A0A6C0TXQ4</accession>
<feature type="transmembrane region" description="Helical" evidence="2">
    <location>
        <begin position="17"/>
        <end position="41"/>
    </location>
</feature>